<gene>
    <name evidence="8" type="ORF">ADICEAN_04178</name>
</gene>
<dbReference type="SUPFAM" id="SSF56954">
    <property type="entry name" value="Outer membrane efflux proteins (OEP)"/>
    <property type="match status" value="1"/>
</dbReference>
<keyword evidence="7" id="KW-0998">Cell outer membrane</keyword>
<evidence type="ECO:0000256" key="5">
    <source>
        <dbReference type="ARBA" id="ARBA00022692"/>
    </source>
</evidence>
<keyword evidence="3" id="KW-0813">Transport</keyword>
<dbReference type="AlphaFoldDB" id="M7N074"/>
<keyword evidence="6" id="KW-0472">Membrane</keyword>
<dbReference type="GO" id="GO:0015562">
    <property type="term" value="F:efflux transmembrane transporter activity"/>
    <property type="evidence" value="ECO:0007669"/>
    <property type="project" value="InterPro"/>
</dbReference>
<dbReference type="InterPro" id="IPR003423">
    <property type="entry name" value="OMP_efflux"/>
</dbReference>
<dbReference type="EMBL" id="AODQ01000206">
    <property type="protein sequence ID" value="EMR00697.1"/>
    <property type="molecule type" value="Genomic_DNA"/>
</dbReference>
<evidence type="ECO:0000256" key="3">
    <source>
        <dbReference type="ARBA" id="ARBA00022448"/>
    </source>
</evidence>
<keyword evidence="9" id="KW-1185">Reference proteome</keyword>
<dbReference type="GO" id="GO:1990281">
    <property type="term" value="C:efflux pump complex"/>
    <property type="evidence" value="ECO:0007669"/>
    <property type="project" value="TreeGrafter"/>
</dbReference>
<comment type="caution">
    <text evidence="8">The sequence shown here is derived from an EMBL/GenBank/DDBJ whole genome shotgun (WGS) entry which is preliminary data.</text>
</comment>
<dbReference type="Gene3D" id="1.20.1600.10">
    <property type="entry name" value="Outer membrane efflux proteins (OEP)"/>
    <property type="match status" value="1"/>
</dbReference>
<evidence type="ECO:0000256" key="7">
    <source>
        <dbReference type="ARBA" id="ARBA00023237"/>
    </source>
</evidence>
<proteinExistence type="inferred from homology"/>
<dbReference type="GO" id="GO:0015288">
    <property type="term" value="F:porin activity"/>
    <property type="evidence" value="ECO:0007669"/>
    <property type="project" value="TreeGrafter"/>
</dbReference>
<organism evidence="8 9">
    <name type="scientific">Cesiribacter andamanensis AMV16</name>
    <dbReference type="NCBI Taxonomy" id="1279009"/>
    <lineage>
        <taxon>Bacteria</taxon>
        <taxon>Pseudomonadati</taxon>
        <taxon>Bacteroidota</taxon>
        <taxon>Cytophagia</taxon>
        <taxon>Cytophagales</taxon>
        <taxon>Cesiribacteraceae</taxon>
        <taxon>Cesiribacter</taxon>
    </lineage>
</organism>
<dbReference type="STRING" id="1279009.ADICEAN_04178"/>
<evidence type="ECO:0000256" key="1">
    <source>
        <dbReference type="ARBA" id="ARBA00004442"/>
    </source>
</evidence>
<comment type="subcellular location">
    <subcellularLocation>
        <location evidence="1">Cell outer membrane</location>
    </subcellularLocation>
</comment>
<sequence>MNPVDQQMIRLGFTIPVVDWGRNKARVNTAQANQKLTEYAVKQDQLAFEQDIRTQVALLQSLSMQVQVSRQAAEVAGQRYQIGQESFGMGRISITELNIAQQEKDAARRNYLQALRGFWETYYRLRLLTLYDFEKQEALILDDRR</sequence>
<evidence type="ECO:0000313" key="8">
    <source>
        <dbReference type="EMBL" id="EMR00697.1"/>
    </source>
</evidence>
<dbReference type="Proteomes" id="UP000011910">
    <property type="component" value="Unassembled WGS sequence"/>
</dbReference>
<evidence type="ECO:0000256" key="4">
    <source>
        <dbReference type="ARBA" id="ARBA00022452"/>
    </source>
</evidence>
<reference evidence="8 9" key="1">
    <citation type="journal article" date="2013" name="Genome Announc.">
        <title>Draft Genome Sequence of Cesiribacter andamanensis Strain AMV16T, Isolated from a Soil Sample from a Mud Volcano in the Andaman Islands, India.</title>
        <authorList>
            <person name="Shivaji S."/>
            <person name="Ara S."/>
            <person name="Begum Z."/>
            <person name="Srinivas T.N."/>
            <person name="Singh A."/>
            <person name="Kumar Pinnaka A."/>
        </authorList>
    </citation>
    <scope>NUCLEOTIDE SEQUENCE [LARGE SCALE GENOMIC DNA]</scope>
    <source>
        <strain evidence="8 9">AMV16</strain>
    </source>
</reference>
<evidence type="ECO:0000256" key="2">
    <source>
        <dbReference type="ARBA" id="ARBA00007613"/>
    </source>
</evidence>
<keyword evidence="8" id="KW-0449">Lipoprotein</keyword>
<evidence type="ECO:0000313" key="9">
    <source>
        <dbReference type="Proteomes" id="UP000011910"/>
    </source>
</evidence>
<dbReference type="Pfam" id="PF02321">
    <property type="entry name" value="OEP"/>
    <property type="match status" value="1"/>
</dbReference>
<accession>M7N074</accession>
<keyword evidence="5" id="KW-0812">Transmembrane</keyword>
<dbReference type="PANTHER" id="PTHR30026">
    <property type="entry name" value="OUTER MEMBRANE PROTEIN TOLC"/>
    <property type="match status" value="1"/>
</dbReference>
<comment type="similarity">
    <text evidence="2">Belongs to the outer membrane factor (OMF) (TC 1.B.17) family.</text>
</comment>
<dbReference type="GO" id="GO:0009279">
    <property type="term" value="C:cell outer membrane"/>
    <property type="evidence" value="ECO:0007669"/>
    <property type="project" value="UniProtKB-SubCell"/>
</dbReference>
<dbReference type="PANTHER" id="PTHR30026:SF20">
    <property type="entry name" value="OUTER MEMBRANE PROTEIN TOLC"/>
    <property type="match status" value="1"/>
</dbReference>
<keyword evidence="4" id="KW-1134">Transmembrane beta strand</keyword>
<name>M7N074_9BACT</name>
<evidence type="ECO:0000256" key="6">
    <source>
        <dbReference type="ARBA" id="ARBA00023136"/>
    </source>
</evidence>
<dbReference type="eggNOG" id="COG1538">
    <property type="taxonomic scope" value="Bacteria"/>
</dbReference>
<protein>
    <submittedName>
        <fullName evidence="8">Efflux transporter, outer membrane factor (OMF) lipoprotein, NodT family</fullName>
    </submittedName>
</protein>
<dbReference type="InterPro" id="IPR051906">
    <property type="entry name" value="TolC-like"/>
</dbReference>